<dbReference type="Ensembl" id="ENSPCET00000015275.1">
    <property type="protein sequence ID" value="ENSPCEP00000014746.1"/>
    <property type="gene ID" value="ENSPCEG00000011673.1"/>
</dbReference>
<feature type="region of interest" description="Disordered" evidence="1">
    <location>
        <begin position="85"/>
        <end position="106"/>
    </location>
</feature>
<dbReference type="AlphaFoldDB" id="A0A8C8S217"/>
<evidence type="ECO:0008006" key="4">
    <source>
        <dbReference type="Google" id="ProtNLM"/>
    </source>
</evidence>
<dbReference type="InterPro" id="IPR029192">
    <property type="entry name" value="SPATA25"/>
</dbReference>
<reference evidence="2" key="2">
    <citation type="submission" date="2025-09" db="UniProtKB">
        <authorList>
            <consortium name="Ensembl"/>
        </authorList>
    </citation>
    <scope>IDENTIFICATION</scope>
</reference>
<dbReference type="PANTHER" id="PTHR36857:SF1">
    <property type="entry name" value="SPERMATOGENESIS-ASSOCIATED PROTEIN 25"/>
    <property type="match status" value="1"/>
</dbReference>
<evidence type="ECO:0000313" key="3">
    <source>
        <dbReference type="Proteomes" id="UP000694393"/>
    </source>
</evidence>
<proteinExistence type="predicted"/>
<dbReference type="PANTHER" id="PTHR36857">
    <property type="entry name" value="SPERMATOGENESIS-ASSOCIATED PROTEIN 25"/>
    <property type="match status" value="1"/>
</dbReference>
<feature type="compositionally biased region" description="Low complexity" evidence="1">
    <location>
        <begin position="90"/>
        <end position="100"/>
    </location>
</feature>
<accession>A0A8C8S217</accession>
<protein>
    <recommendedName>
        <fullName evidence="4">Spermatogenesis-associated protein 25</fullName>
    </recommendedName>
</protein>
<dbReference type="GO" id="GO:0007283">
    <property type="term" value="P:spermatogenesis"/>
    <property type="evidence" value="ECO:0007669"/>
    <property type="project" value="TreeGrafter"/>
</dbReference>
<sequence>MTEALSAINTLCSYIFSLSSHPTETNSQLPLVKSNLVSDYQCGETSPLAGVLVPGLLRRKAQESAAPPHVIASLRYQEQKTLKQPCSGAQQSSRLPLSSRSGDRDTRWEPYNGPYCGRYSRKFPKHKQYESSVWDSPAEQVRDKWSGGPSRGAFPLATCGFPPRCAFLMPVKIRKNRGGHSVQTPPSNTCILTLAMIIAGIPTVPAPGIKEEDLIRAAQNFMTENPEQDVQGEITAKRRGDNA</sequence>
<reference evidence="2" key="1">
    <citation type="submission" date="2025-08" db="UniProtKB">
        <authorList>
            <consortium name="Ensembl"/>
        </authorList>
    </citation>
    <scope>IDENTIFICATION</scope>
</reference>
<organism evidence="2 3">
    <name type="scientific">Pelusios castaneus</name>
    <name type="common">West African mud turtle</name>
    <dbReference type="NCBI Taxonomy" id="367368"/>
    <lineage>
        <taxon>Eukaryota</taxon>
        <taxon>Metazoa</taxon>
        <taxon>Chordata</taxon>
        <taxon>Craniata</taxon>
        <taxon>Vertebrata</taxon>
        <taxon>Euteleostomi</taxon>
        <taxon>Archelosauria</taxon>
        <taxon>Testudinata</taxon>
        <taxon>Testudines</taxon>
        <taxon>Pleurodira</taxon>
        <taxon>Pelomedusidae</taxon>
        <taxon>Pelusios</taxon>
    </lineage>
</organism>
<evidence type="ECO:0000256" key="1">
    <source>
        <dbReference type="SAM" id="MobiDB-lite"/>
    </source>
</evidence>
<evidence type="ECO:0000313" key="2">
    <source>
        <dbReference type="Ensembl" id="ENSPCEP00000014746.1"/>
    </source>
</evidence>
<name>A0A8C8S217_9SAUR</name>
<dbReference type="Pfam" id="PF15218">
    <property type="entry name" value="SPATA25"/>
    <property type="match status" value="1"/>
</dbReference>
<dbReference type="Proteomes" id="UP000694393">
    <property type="component" value="Unplaced"/>
</dbReference>
<keyword evidence="3" id="KW-1185">Reference proteome</keyword>